<protein>
    <recommendedName>
        <fullName evidence="1">Reverse transcriptase Ty1/copia-type domain-containing protein</fullName>
    </recommendedName>
</protein>
<comment type="caution">
    <text evidence="2">The sequence shown here is derived from an EMBL/GenBank/DDBJ whole genome shotgun (WGS) entry which is preliminary data.</text>
</comment>
<sequence>MALYGLKQALRAWNAKLDKSLSSLGLIKSANEPMVYYKHLEDFHIIIGVCVDDFLIIENSGERIEEFKKEMKKLFDMTDLGLLSSYLGIQVAQVRGEIILTQRSFALNILKEFDLLDCNPTKTLLEVRPNLKHSEENKVDKFLTYRRIIGSLRYLTHTRPDIMFNVAKHIKAIKCVLRYIKGTLDFRLRYMKSEQFVLAGYSDNDYVGDYDDQKST</sequence>
<evidence type="ECO:0000259" key="1">
    <source>
        <dbReference type="Pfam" id="PF07727"/>
    </source>
</evidence>
<feature type="domain" description="Reverse transcriptase Ty1/copia-type" evidence="1">
    <location>
        <begin position="2"/>
        <end position="123"/>
    </location>
</feature>
<reference evidence="3" key="1">
    <citation type="journal article" date="2020" name="Sci. Rep.">
        <title>Chromosome-scale genome assembly for the duckweed Spirodela intermedia, integrating cytogenetic maps, PacBio and Oxford Nanopore libraries.</title>
        <authorList>
            <person name="Hoang P.T.N."/>
            <person name="Fiebig A."/>
            <person name="Novak P."/>
            <person name="Macas J."/>
            <person name="Cao H.X."/>
            <person name="Stepanenko A."/>
            <person name="Chen G."/>
            <person name="Borisjuk N."/>
            <person name="Scholz U."/>
            <person name="Schubert I."/>
        </authorList>
    </citation>
    <scope>NUCLEOTIDE SEQUENCE [LARGE SCALE GENOMIC DNA]</scope>
</reference>
<dbReference type="Proteomes" id="UP001189122">
    <property type="component" value="Unassembled WGS sequence"/>
</dbReference>
<dbReference type="InterPro" id="IPR013103">
    <property type="entry name" value="RVT_2"/>
</dbReference>
<name>A0ABN7E8Y7_SPIIN</name>
<proteinExistence type="predicted"/>
<keyword evidence="3" id="KW-1185">Reference proteome</keyword>
<evidence type="ECO:0000313" key="3">
    <source>
        <dbReference type="Proteomes" id="UP001189122"/>
    </source>
</evidence>
<organism evidence="2 3">
    <name type="scientific">Spirodela intermedia</name>
    <name type="common">Intermediate duckweed</name>
    <dbReference type="NCBI Taxonomy" id="51605"/>
    <lineage>
        <taxon>Eukaryota</taxon>
        <taxon>Viridiplantae</taxon>
        <taxon>Streptophyta</taxon>
        <taxon>Embryophyta</taxon>
        <taxon>Tracheophyta</taxon>
        <taxon>Spermatophyta</taxon>
        <taxon>Magnoliopsida</taxon>
        <taxon>Liliopsida</taxon>
        <taxon>Araceae</taxon>
        <taxon>Lemnoideae</taxon>
        <taxon>Spirodela</taxon>
    </lineage>
</organism>
<accession>A0ABN7E8Y7</accession>
<dbReference type="PANTHER" id="PTHR11439">
    <property type="entry name" value="GAG-POL-RELATED RETROTRANSPOSON"/>
    <property type="match status" value="1"/>
</dbReference>
<dbReference type="EMBL" id="CACRZD030000099">
    <property type="protein sequence ID" value="CAA6674329.1"/>
    <property type="molecule type" value="Genomic_DNA"/>
</dbReference>
<dbReference type="PANTHER" id="PTHR11439:SF483">
    <property type="entry name" value="PEPTIDE SYNTHASE GLIP-LIKE, PUTATIVE (AFU_ORTHOLOGUE AFUA_3G12920)-RELATED"/>
    <property type="match status" value="1"/>
</dbReference>
<gene>
    <name evidence="2" type="ORF">SI7747_UN020687</name>
</gene>
<dbReference type="Pfam" id="PF07727">
    <property type="entry name" value="RVT_2"/>
    <property type="match status" value="1"/>
</dbReference>
<evidence type="ECO:0000313" key="2">
    <source>
        <dbReference type="EMBL" id="CAA6674329.1"/>
    </source>
</evidence>